<name>A0A6A6U2L6_9PEZI</name>
<accession>A0A6A6U2L6</accession>
<dbReference type="EMBL" id="MU004238">
    <property type="protein sequence ID" value="KAF2666529.1"/>
    <property type="molecule type" value="Genomic_DNA"/>
</dbReference>
<evidence type="ECO:0000313" key="1">
    <source>
        <dbReference type="EMBL" id="KAF2666529.1"/>
    </source>
</evidence>
<dbReference type="AlphaFoldDB" id="A0A6A6U2L6"/>
<protein>
    <submittedName>
        <fullName evidence="1">Uncharacterized protein</fullName>
    </submittedName>
</protein>
<reference evidence="1" key="1">
    <citation type="journal article" date="2020" name="Stud. Mycol.">
        <title>101 Dothideomycetes genomes: a test case for predicting lifestyles and emergence of pathogens.</title>
        <authorList>
            <person name="Haridas S."/>
            <person name="Albert R."/>
            <person name="Binder M."/>
            <person name="Bloem J."/>
            <person name="Labutti K."/>
            <person name="Salamov A."/>
            <person name="Andreopoulos B."/>
            <person name="Baker S."/>
            <person name="Barry K."/>
            <person name="Bills G."/>
            <person name="Bluhm B."/>
            <person name="Cannon C."/>
            <person name="Castanera R."/>
            <person name="Culley D."/>
            <person name="Daum C."/>
            <person name="Ezra D."/>
            <person name="Gonzalez J."/>
            <person name="Henrissat B."/>
            <person name="Kuo A."/>
            <person name="Liang C."/>
            <person name="Lipzen A."/>
            <person name="Lutzoni F."/>
            <person name="Magnuson J."/>
            <person name="Mondo S."/>
            <person name="Nolan M."/>
            <person name="Ohm R."/>
            <person name="Pangilinan J."/>
            <person name="Park H.-J."/>
            <person name="Ramirez L."/>
            <person name="Alfaro M."/>
            <person name="Sun H."/>
            <person name="Tritt A."/>
            <person name="Yoshinaga Y."/>
            <person name="Zwiers L.-H."/>
            <person name="Turgeon B."/>
            <person name="Goodwin S."/>
            <person name="Spatafora J."/>
            <person name="Crous P."/>
            <person name="Grigoriev I."/>
        </authorList>
    </citation>
    <scope>NUCLEOTIDE SEQUENCE</scope>
    <source>
        <strain evidence="1">CBS 115976</strain>
    </source>
</reference>
<keyword evidence="2" id="KW-1185">Reference proteome</keyword>
<dbReference type="Proteomes" id="UP000799302">
    <property type="component" value="Unassembled WGS sequence"/>
</dbReference>
<proteinExistence type="predicted"/>
<evidence type="ECO:0000313" key="2">
    <source>
        <dbReference type="Proteomes" id="UP000799302"/>
    </source>
</evidence>
<sequence>MDADLFAKGLASLLKGVRGDHLNIVKWILRRATASVQLLERGHLVCEFHNFFRLKVCVCTTRALFSVRRRNFRTSAR</sequence>
<gene>
    <name evidence="1" type="ORF">BT63DRAFT_311037</name>
</gene>
<organism evidence="1 2">
    <name type="scientific">Microthyrium microscopicum</name>
    <dbReference type="NCBI Taxonomy" id="703497"/>
    <lineage>
        <taxon>Eukaryota</taxon>
        <taxon>Fungi</taxon>
        <taxon>Dikarya</taxon>
        <taxon>Ascomycota</taxon>
        <taxon>Pezizomycotina</taxon>
        <taxon>Dothideomycetes</taxon>
        <taxon>Dothideomycetes incertae sedis</taxon>
        <taxon>Microthyriales</taxon>
        <taxon>Microthyriaceae</taxon>
        <taxon>Microthyrium</taxon>
    </lineage>
</organism>